<proteinExistence type="predicted"/>
<evidence type="ECO:0000313" key="4">
    <source>
        <dbReference type="Proteomes" id="UP000242645"/>
    </source>
</evidence>
<dbReference type="KEGG" id="dtr:RSDT_0587"/>
<evidence type="ECO:0000313" key="3">
    <source>
        <dbReference type="EMBL" id="BAV92099.1"/>
    </source>
</evidence>
<dbReference type="EMBL" id="AP017368">
    <property type="protein sequence ID" value="BAV92099.1"/>
    <property type="molecule type" value="Genomic_DNA"/>
</dbReference>
<dbReference type="RefSeq" id="WP_172414409.1">
    <property type="nucleotide sequence ID" value="NZ_AP017368.1"/>
</dbReference>
<evidence type="ECO:0000256" key="1">
    <source>
        <dbReference type="SAM" id="MobiDB-lite"/>
    </source>
</evidence>
<gene>
    <name evidence="3" type="ORF">RSDT_0587</name>
</gene>
<organism evidence="3 4">
    <name type="scientific">Candidatus Desulfovibrio trichonymphae</name>
    <dbReference type="NCBI Taxonomy" id="1725232"/>
    <lineage>
        <taxon>Bacteria</taxon>
        <taxon>Pseudomonadati</taxon>
        <taxon>Thermodesulfobacteriota</taxon>
        <taxon>Desulfovibrionia</taxon>
        <taxon>Desulfovibrionales</taxon>
        <taxon>Desulfovibrionaceae</taxon>
        <taxon>Desulfovibrio</taxon>
    </lineage>
</organism>
<keyword evidence="2" id="KW-0812">Transmembrane</keyword>
<evidence type="ECO:0000256" key="2">
    <source>
        <dbReference type="SAM" id="Phobius"/>
    </source>
</evidence>
<accession>A0A1J1E2K0</accession>
<protein>
    <submittedName>
        <fullName evidence="3">Uncharacterized protein</fullName>
    </submittedName>
</protein>
<sequence>MNYMLLNVLGIFAVSAFGLLVYYCVGGRVDKQPPHGQKNDNKDPPARP</sequence>
<name>A0A1J1E2K0_9BACT</name>
<feature type="transmembrane region" description="Helical" evidence="2">
    <location>
        <begin position="6"/>
        <end position="25"/>
    </location>
</feature>
<dbReference type="Proteomes" id="UP000242645">
    <property type="component" value="Chromosome"/>
</dbReference>
<keyword evidence="2" id="KW-1133">Transmembrane helix</keyword>
<reference evidence="3 4" key="1">
    <citation type="journal article" date="2017" name="ISME J.">
        <title>Genome of 'Ca. Desulfovibrio trichonymphae', an H2-oxidizing bacterium in a tripartite symbiotic system within a protist cell in the termite gut.</title>
        <authorList>
            <person name="Kuwahara H."/>
            <person name="Yuki M."/>
            <person name="Izawa K."/>
            <person name="Ohkuma M."/>
            <person name="Hongoh Y."/>
        </authorList>
    </citation>
    <scope>NUCLEOTIDE SEQUENCE [LARGE SCALE GENOMIC DNA]</scope>
    <source>
        <strain evidence="3 4">Rs-N31</strain>
    </source>
</reference>
<keyword evidence="2" id="KW-0472">Membrane</keyword>
<feature type="region of interest" description="Disordered" evidence="1">
    <location>
        <begin position="28"/>
        <end position="48"/>
    </location>
</feature>
<dbReference type="AlphaFoldDB" id="A0A1J1E2K0"/>
<keyword evidence="4" id="KW-1185">Reference proteome</keyword>